<evidence type="ECO:0000256" key="1">
    <source>
        <dbReference type="SAM" id="MobiDB-lite"/>
    </source>
</evidence>
<feature type="compositionally biased region" description="Gly residues" evidence="1">
    <location>
        <begin position="116"/>
        <end position="132"/>
    </location>
</feature>
<evidence type="ECO:0000313" key="3">
    <source>
        <dbReference type="Proteomes" id="UP001374535"/>
    </source>
</evidence>
<reference evidence="2 3" key="1">
    <citation type="journal article" date="2023" name="Life. Sci Alliance">
        <title>Evolutionary insights into 3D genome organization and epigenetic landscape of Vigna mungo.</title>
        <authorList>
            <person name="Junaid A."/>
            <person name="Singh B."/>
            <person name="Bhatia S."/>
        </authorList>
    </citation>
    <scope>NUCLEOTIDE SEQUENCE [LARGE SCALE GENOMIC DNA]</scope>
    <source>
        <strain evidence="2">Urdbean</strain>
    </source>
</reference>
<feature type="region of interest" description="Disordered" evidence="1">
    <location>
        <begin position="110"/>
        <end position="132"/>
    </location>
</feature>
<dbReference type="Proteomes" id="UP001374535">
    <property type="component" value="Chromosome 5"/>
</dbReference>
<keyword evidence="3" id="KW-1185">Reference proteome</keyword>
<dbReference type="AlphaFoldDB" id="A0AAQ3NLV0"/>
<name>A0AAQ3NLV0_VIGMU</name>
<sequence>MNISGWQQGEVLLPSDNSVEILVMILVERGLGMLVTNPKVHSFGLRANSFGGPTEVGVTVSGERRILRAKAIVLLLRVSHKLVGFGIGDEAKGFGEGHVLHVRGGEAEGGVERGEGVGGAGGGEVEGDGGGGEGLGEVGVVGPGRECGPVRDGVGDYAWFVWGDEVSQELNWVRWKL</sequence>
<accession>A0AAQ3NLV0</accession>
<gene>
    <name evidence="2" type="ORF">V8G54_015143</name>
</gene>
<dbReference type="EMBL" id="CP144696">
    <property type="protein sequence ID" value="WVZ10613.1"/>
    <property type="molecule type" value="Genomic_DNA"/>
</dbReference>
<protein>
    <submittedName>
        <fullName evidence="2">Uncharacterized protein</fullName>
    </submittedName>
</protein>
<evidence type="ECO:0000313" key="2">
    <source>
        <dbReference type="EMBL" id="WVZ10613.1"/>
    </source>
</evidence>
<organism evidence="2 3">
    <name type="scientific">Vigna mungo</name>
    <name type="common">Black gram</name>
    <name type="synonym">Phaseolus mungo</name>
    <dbReference type="NCBI Taxonomy" id="3915"/>
    <lineage>
        <taxon>Eukaryota</taxon>
        <taxon>Viridiplantae</taxon>
        <taxon>Streptophyta</taxon>
        <taxon>Embryophyta</taxon>
        <taxon>Tracheophyta</taxon>
        <taxon>Spermatophyta</taxon>
        <taxon>Magnoliopsida</taxon>
        <taxon>eudicotyledons</taxon>
        <taxon>Gunneridae</taxon>
        <taxon>Pentapetalae</taxon>
        <taxon>rosids</taxon>
        <taxon>fabids</taxon>
        <taxon>Fabales</taxon>
        <taxon>Fabaceae</taxon>
        <taxon>Papilionoideae</taxon>
        <taxon>50 kb inversion clade</taxon>
        <taxon>NPAAA clade</taxon>
        <taxon>indigoferoid/millettioid clade</taxon>
        <taxon>Phaseoleae</taxon>
        <taxon>Vigna</taxon>
    </lineage>
</organism>
<proteinExistence type="predicted"/>